<dbReference type="AlphaFoldDB" id="A0A3R7MCF5"/>
<dbReference type="Gene3D" id="3.40.525.10">
    <property type="entry name" value="CRAL-TRIO lipid binding domain"/>
    <property type="match status" value="1"/>
</dbReference>
<comment type="caution">
    <text evidence="2">The sequence shown here is derived from an EMBL/GenBank/DDBJ whole genome shotgun (WGS) entry which is preliminary data.</text>
</comment>
<organism evidence="2 3">
    <name type="scientific">Penaeus vannamei</name>
    <name type="common">Whiteleg shrimp</name>
    <name type="synonym">Litopenaeus vannamei</name>
    <dbReference type="NCBI Taxonomy" id="6689"/>
    <lineage>
        <taxon>Eukaryota</taxon>
        <taxon>Metazoa</taxon>
        <taxon>Ecdysozoa</taxon>
        <taxon>Arthropoda</taxon>
        <taxon>Crustacea</taxon>
        <taxon>Multicrustacea</taxon>
        <taxon>Malacostraca</taxon>
        <taxon>Eumalacostraca</taxon>
        <taxon>Eucarida</taxon>
        <taxon>Decapoda</taxon>
        <taxon>Dendrobranchiata</taxon>
        <taxon>Penaeoidea</taxon>
        <taxon>Penaeidae</taxon>
        <taxon>Penaeus</taxon>
    </lineage>
</organism>
<feature type="domain" description="CRAL-TRIO" evidence="1">
    <location>
        <begin position="80"/>
        <end position="156"/>
    </location>
</feature>
<reference evidence="2 3" key="2">
    <citation type="submission" date="2019-01" db="EMBL/GenBank/DDBJ databases">
        <title>The decoding of complex shrimp genome reveals the adaptation for benthos swimmer, frequently molting mechanism and breeding impact on genome.</title>
        <authorList>
            <person name="Sun Y."/>
            <person name="Gao Y."/>
            <person name="Yu Y."/>
        </authorList>
    </citation>
    <scope>NUCLEOTIDE SEQUENCE [LARGE SCALE GENOMIC DNA]</scope>
    <source>
        <tissue evidence="2">Muscle</tissue>
    </source>
</reference>
<dbReference type="SUPFAM" id="SSF52087">
    <property type="entry name" value="CRAL/TRIO domain"/>
    <property type="match status" value="1"/>
</dbReference>
<dbReference type="InterPro" id="IPR001251">
    <property type="entry name" value="CRAL-TRIO_dom"/>
</dbReference>
<name>A0A3R7MCF5_PENVA</name>
<sequence length="206" mass="24500">MKKFRIREAQELLEKYLHMRTENTHWFHGLDIKDPMIENLIDRGYFFALPERDDSGRRVFFSVAGCWSFHYITLWSPADVTKAFQCCEKTIPMRHKEIHFVNLPTALFAIFEFAKTLLSEKIKNRFQVHSDESKLRKKVPLRILPKEYGGTVPMAEMIKMYKKELTAVRSRVLMLDNMHIEKKVKHKKIGKAINTIQRNFRKLDID</sequence>
<dbReference type="EMBL" id="QCYY01001313">
    <property type="protein sequence ID" value="ROT78928.1"/>
    <property type="molecule type" value="Genomic_DNA"/>
</dbReference>
<accession>A0A3R7MCF5</accession>
<evidence type="ECO:0000313" key="2">
    <source>
        <dbReference type="EMBL" id="ROT78928.1"/>
    </source>
</evidence>
<dbReference type="CDD" id="cd00170">
    <property type="entry name" value="SEC14"/>
    <property type="match status" value="1"/>
</dbReference>
<dbReference type="PROSITE" id="PS50191">
    <property type="entry name" value="CRAL_TRIO"/>
    <property type="match status" value="1"/>
</dbReference>
<dbReference type="Proteomes" id="UP000283509">
    <property type="component" value="Unassembled WGS sequence"/>
</dbReference>
<evidence type="ECO:0000313" key="3">
    <source>
        <dbReference type="Proteomes" id="UP000283509"/>
    </source>
</evidence>
<dbReference type="GO" id="GO:0016020">
    <property type="term" value="C:membrane"/>
    <property type="evidence" value="ECO:0007669"/>
    <property type="project" value="TreeGrafter"/>
</dbReference>
<dbReference type="PANTHER" id="PTHR10174">
    <property type="entry name" value="ALPHA-TOCOPHEROL TRANSFER PROTEIN-RELATED"/>
    <property type="match status" value="1"/>
</dbReference>
<dbReference type="OrthoDB" id="1434354at2759"/>
<dbReference type="Pfam" id="PF00650">
    <property type="entry name" value="CRAL_TRIO"/>
    <property type="match status" value="1"/>
</dbReference>
<gene>
    <name evidence="2" type="ORF">C7M84_002324</name>
</gene>
<dbReference type="GO" id="GO:1902936">
    <property type="term" value="F:phosphatidylinositol bisphosphate binding"/>
    <property type="evidence" value="ECO:0007669"/>
    <property type="project" value="TreeGrafter"/>
</dbReference>
<keyword evidence="3" id="KW-1185">Reference proteome</keyword>
<evidence type="ECO:0000259" key="1">
    <source>
        <dbReference type="PROSITE" id="PS50191"/>
    </source>
</evidence>
<dbReference type="PANTHER" id="PTHR10174:SF208">
    <property type="entry name" value="CRAL-TRIO DOMAIN-CONTAINING PROTEIN DDB_G0278031"/>
    <property type="match status" value="1"/>
</dbReference>
<reference evidence="2 3" key="1">
    <citation type="submission" date="2018-04" db="EMBL/GenBank/DDBJ databases">
        <authorList>
            <person name="Zhang X."/>
            <person name="Yuan J."/>
            <person name="Li F."/>
            <person name="Xiang J."/>
        </authorList>
    </citation>
    <scope>NUCLEOTIDE SEQUENCE [LARGE SCALE GENOMIC DNA]</scope>
    <source>
        <tissue evidence="2">Muscle</tissue>
    </source>
</reference>
<dbReference type="InterPro" id="IPR036865">
    <property type="entry name" value="CRAL-TRIO_dom_sf"/>
</dbReference>
<proteinExistence type="predicted"/>
<protein>
    <submittedName>
        <fullName evidence="2">Clavesin-1</fullName>
    </submittedName>
</protein>